<evidence type="ECO:0000259" key="6">
    <source>
        <dbReference type="PROSITE" id="PS51503"/>
    </source>
</evidence>
<evidence type="ECO:0000256" key="4">
    <source>
        <dbReference type="ARBA" id="ARBA00023136"/>
    </source>
</evidence>
<keyword evidence="4 5" id="KW-0472">Membrane</keyword>
<dbReference type="InterPro" id="IPR007667">
    <property type="entry name" value="Hypoxia_induced_domain"/>
</dbReference>
<dbReference type="EMBL" id="CATNWA010002261">
    <property type="protein sequence ID" value="CAI9542496.1"/>
    <property type="molecule type" value="Genomic_DNA"/>
</dbReference>
<dbReference type="InterPro" id="IPR050355">
    <property type="entry name" value="RCF1"/>
</dbReference>
<proteinExistence type="predicted"/>
<dbReference type="Pfam" id="PF04588">
    <property type="entry name" value="HIG_1_N"/>
    <property type="match status" value="1"/>
</dbReference>
<evidence type="ECO:0000313" key="7">
    <source>
        <dbReference type="EMBL" id="CAI9542496.1"/>
    </source>
</evidence>
<evidence type="ECO:0000256" key="3">
    <source>
        <dbReference type="ARBA" id="ARBA00022989"/>
    </source>
</evidence>
<name>A0ABN9B5I0_9NEOB</name>
<protein>
    <recommendedName>
        <fullName evidence="6">HIG1 domain-containing protein</fullName>
    </recommendedName>
</protein>
<keyword evidence="2 5" id="KW-0812">Transmembrane</keyword>
<feature type="transmembrane region" description="Helical" evidence="5">
    <location>
        <begin position="68"/>
        <end position="87"/>
    </location>
</feature>
<sequence length="94" mass="10134">MEPPVIEGFTPSAAIQREGFRGKFVRKVKENPLVPIGCLATAAALTFGLISFRQGKSHQSQLMMRTRIGAQGFTVVALIFGIFMTAAKSPSPPK</sequence>
<accession>A0ABN9B5I0</accession>
<dbReference type="PROSITE" id="PS51503">
    <property type="entry name" value="HIG1"/>
    <property type="match status" value="1"/>
</dbReference>
<dbReference type="Gene3D" id="6.10.140.1320">
    <property type="match status" value="1"/>
</dbReference>
<keyword evidence="3 5" id="KW-1133">Transmembrane helix</keyword>
<dbReference type="PANTHER" id="PTHR12297:SF18">
    <property type="entry name" value="HIG1 DOMAIN FAMILY MEMBER 2A"/>
    <property type="match status" value="1"/>
</dbReference>
<dbReference type="Proteomes" id="UP001162483">
    <property type="component" value="Unassembled WGS sequence"/>
</dbReference>
<feature type="domain" description="HIG1" evidence="6">
    <location>
        <begin position="5"/>
        <end position="94"/>
    </location>
</feature>
<gene>
    <name evidence="7" type="ORF">SPARVUS_LOCUS2101789</name>
</gene>
<comment type="caution">
    <text evidence="7">The sequence shown here is derived from an EMBL/GenBank/DDBJ whole genome shotgun (WGS) entry which is preliminary data.</text>
</comment>
<dbReference type="PANTHER" id="PTHR12297">
    <property type="entry name" value="HYPOXIA-INDUCBILE GENE 1 HIG1 -RELATED"/>
    <property type="match status" value="1"/>
</dbReference>
<organism evidence="7 8">
    <name type="scientific">Staurois parvus</name>
    <dbReference type="NCBI Taxonomy" id="386267"/>
    <lineage>
        <taxon>Eukaryota</taxon>
        <taxon>Metazoa</taxon>
        <taxon>Chordata</taxon>
        <taxon>Craniata</taxon>
        <taxon>Vertebrata</taxon>
        <taxon>Euteleostomi</taxon>
        <taxon>Amphibia</taxon>
        <taxon>Batrachia</taxon>
        <taxon>Anura</taxon>
        <taxon>Neobatrachia</taxon>
        <taxon>Ranoidea</taxon>
        <taxon>Ranidae</taxon>
        <taxon>Staurois</taxon>
    </lineage>
</organism>
<evidence type="ECO:0000313" key="8">
    <source>
        <dbReference type="Proteomes" id="UP001162483"/>
    </source>
</evidence>
<evidence type="ECO:0000256" key="5">
    <source>
        <dbReference type="SAM" id="Phobius"/>
    </source>
</evidence>
<reference evidence="7" key="1">
    <citation type="submission" date="2023-05" db="EMBL/GenBank/DDBJ databases">
        <authorList>
            <person name="Stuckert A."/>
        </authorList>
    </citation>
    <scope>NUCLEOTIDE SEQUENCE</scope>
</reference>
<keyword evidence="8" id="KW-1185">Reference proteome</keyword>
<evidence type="ECO:0000256" key="1">
    <source>
        <dbReference type="ARBA" id="ARBA00004325"/>
    </source>
</evidence>
<comment type="subcellular location">
    <subcellularLocation>
        <location evidence="1">Mitochondrion membrane</location>
    </subcellularLocation>
</comment>
<evidence type="ECO:0000256" key="2">
    <source>
        <dbReference type="ARBA" id="ARBA00022692"/>
    </source>
</evidence>
<feature type="transmembrane region" description="Helical" evidence="5">
    <location>
        <begin position="33"/>
        <end position="52"/>
    </location>
</feature>